<gene>
    <name evidence="2" type="ORF">FM037_09360</name>
</gene>
<proteinExistence type="predicted"/>
<keyword evidence="3" id="KW-1185">Reference proteome</keyword>
<accession>A0ABX5WWC5</accession>
<dbReference type="Proteomes" id="UP000315947">
    <property type="component" value="Chromosome"/>
</dbReference>
<feature type="transmembrane region" description="Helical" evidence="1">
    <location>
        <begin position="124"/>
        <end position="143"/>
    </location>
</feature>
<dbReference type="InterPro" id="IPR013901">
    <property type="entry name" value="Anthrone_oxy"/>
</dbReference>
<keyword evidence="1" id="KW-0812">Transmembrane</keyword>
<dbReference type="PANTHER" id="PTHR36535:SF1">
    <property type="entry name" value="DUF1772 DOMAIN-CONTAINING PROTEIN"/>
    <property type="match status" value="1"/>
</dbReference>
<evidence type="ECO:0000313" key="3">
    <source>
        <dbReference type="Proteomes" id="UP000315947"/>
    </source>
</evidence>
<dbReference type="Pfam" id="PF08592">
    <property type="entry name" value="Anthrone_oxy"/>
    <property type="match status" value="1"/>
</dbReference>
<dbReference type="RefSeq" id="WP_144045774.1">
    <property type="nucleotide sequence ID" value="NZ_CP041614.1"/>
</dbReference>
<feature type="transmembrane region" description="Helical" evidence="1">
    <location>
        <begin position="48"/>
        <end position="68"/>
    </location>
</feature>
<feature type="transmembrane region" description="Helical" evidence="1">
    <location>
        <begin position="73"/>
        <end position="93"/>
    </location>
</feature>
<reference evidence="2 3" key="1">
    <citation type="submission" date="2019-07" db="EMBL/GenBank/DDBJ databases">
        <title>Shewanella sp. YLB-06 whole genomic sequence.</title>
        <authorList>
            <person name="Yu L."/>
        </authorList>
    </citation>
    <scope>NUCLEOTIDE SEQUENCE [LARGE SCALE GENOMIC DNA]</scope>
    <source>
        <strain evidence="2 3">YLB-06</strain>
    </source>
</reference>
<organism evidence="2 3">
    <name type="scientific">Shewanella psychropiezotolerans</name>
    <dbReference type="NCBI Taxonomy" id="2593655"/>
    <lineage>
        <taxon>Bacteria</taxon>
        <taxon>Pseudomonadati</taxon>
        <taxon>Pseudomonadota</taxon>
        <taxon>Gammaproteobacteria</taxon>
        <taxon>Alteromonadales</taxon>
        <taxon>Shewanellaceae</taxon>
        <taxon>Shewanella</taxon>
    </lineage>
</organism>
<keyword evidence="1" id="KW-1133">Transmembrane helix</keyword>
<sequence>MIIQIIALFCCGTFYGAALYISLAQHPAALEAGVSVGGRFFPPMYKRAAPLQIALALSGFIAGVLAWFSGMGVLWLVGSLMLISVVPITLILIKPINDILLAPENDPESENTQNLLSRWGPKHWLRTIVSGGAFLVYLFAAVGQNN</sequence>
<dbReference type="PANTHER" id="PTHR36535">
    <property type="entry name" value="YALI0E30327P"/>
    <property type="match status" value="1"/>
</dbReference>
<name>A0ABX5WWC5_9GAMM</name>
<dbReference type="EMBL" id="CP041614">
    <property type="protein sequence ID" value="QDO83396.1"/>
    <property type="molecule type" value="Genomic_DNA"/>
</dbReference>
<evidence type="ECO:0000256" key="1">
    <source>
        <dbReference type="SAM" id="Phobius"/>
    </source>
</evidence>
<protein>
    <submittedName>
        <fullName evidence="2">DUF1772 domain-containing protein</fullName>
    </submittedName>
</protein>
<keyword evidence="1" id="KW-0472">Membrane</keyword>
<evidence type="ECO:0000313" key="2">
    <source>
        <dbReference type="EMBL" id="QDO83396.1"/>
    </source>
</evidence>